<name>A0A2P9E337_ECOLX</name>
<keyword evidence="3" id="KW-0614">Plasmid</keyword>
<sequence>MARNNDKDYRIRKAKGQNEKSAKLPLAHKLRNGGKDYVKKVQSRINIRGASREVMVKITGSSKTKRGIKNSINYITREGEITLRDNDGKEYQLDCDRERSDAYKYLSDPEDRLMYKDEKAPNLVHNIVFSSPKIAGVSEKDALDSVEKLLKEKYPDNRFFLAYHTDKEHHPHVHALLRIPDNNGKRINIRKNDLRDMRDGFCKNLQLKGYDVKATHRYQQGLKQKLRKEPDRLRNLYEVVEFGRTNYQFDPVKKQQNFLRVKTLKNNTEMVVWGANLADELSREGVKPGSIIRLKKEGQTMVKVPKLDRDGKPVGWMETHRNNWRVENQGMLGIKKEPFGKEIIKDSVEQIKLNQKGFSLFRENRTALQTDTNSKTIKFGIFKF</sequence>
<dbReference type="RefSeq" id="WP_021533541.1">
    <property type="nucleotide sequence ID" value="NZ_CAXJKM010000004.1"/>
</dbReference>
<dbReference type="Proteomes" id="UP000308292">
    <property type="component" value="Plasmid RCS29_pII"/>
</dbReference>
<protein>
    <submittedName>
        <fullName evidence="3">TaxC relaxase, plasmid mobilization protein</fullName>
    </submittedName>
</protein>
<accession>A0A2P9E337</accession>
<dbReference type="EMBL" id="LT985239">
    <property type="protein sequence ID" value="SPD97792.1"/>
    <property type="molecule type" value="Genomic_DNA"/>
</dbReference>
<dbReference type="InterPro" id="IPR005094">
    <property type="entry name" value="Endonuclease_MobA/VirD2"/>
</dbReference>
<dbReference type="InterPro" id="IPR048178">
    <property type="entry name" value="MobP1_relaxase-like"/>
</dbReference>
<evidence type="ECO:0000313" key="3">
    <source>
        <dbReference type="EMBL" id="SPD97792.1"/>
    </source>
</evidence>
<dbReference type="AlphaFoldDB" id="A0A2P9E337"/>
<evidence type="ECO:0000259" key="2">
    <source>
        <dbReference type="Pfam" id="PF03432"/>
    </source>
</evidence>
<gene>
    <name evidence="3" type="primary">taxC</name>
    <name evidence="3" type="ORF">RCS29_PII0038</name>
</gene>
<feature type="region of interest" description="Disordered" evidence="1">
    <location>
        <begin position="1"/>
        <end position="21"/>
    </location>
</feature>
<proteinExistence type="predicted"/>
<feature type="domain" description="MobA/VirD2-like nuclease" evidence="2">
    <location>
        <begin position="120"/>
        <end position="199"/>
    </location>
</feature>
<evidence type="ECO:0000256" key="1">
    <source>
        <dbReference type="SAM" id="MobiDB-lite"/>
    </source>
</evidence>
<organism evidence="3 4">
    <name type="scientific">Escherichia coli</name>
    <dbReference type="NCBI Taxonomy" id="562"/>
    <lineage>
        <taxon>Bacteria</taxon>
        <taxon>Pseudomonadati</taxon>
        <taxon>Pseudomonadota</taxon>
        <taxon>Gammaproteobacteria</taxon>
        <taxon>Enterobacterales</taxon>
        <taxon>Enterobacteriaceae</taxon>
        <taxon>Escherichia</taxon>
    </lineage>
</organism>
<reference evidence="4" key="1">
    <citation type="submission" date="2018-02" db="EMBL/GenBank/DDBJ databases">
        <authorList>
            <person name="Cea G.-C."/>
            <person name="William W."/>
        </authorList>
    </citation>
    <scope>NUCLEOTIDE SEQUENCE [LARGE SCALE GENOMIC DNA]</scope>
    <source>
        <strain evidence="4">692</strain>
        <plasmid evidence="4">rcs29_pii</plasmid>
    </source>
</reference>
<dbReference type="Pfam" id="PF03432">
    <property type="entry name" value="Relaxase"/>
    <property type="match status" value="1"/>
</dbReference>
<evidence type="ECO:0000313" key="4">
    <source>
        <dbReference type="Proteomes" id="UP000308292"/>
    </source>
</evidence>
<dbReference type="NCBIfam" id="NF041450">
    <property type="entry name" value="MobP1"/>
    <property type="match status" value="1"/>
</dbReference>
<geneLocation type="plasmid" evidence="4">
    <name>rcs29_pii</name>
</geneLocation>